<gene>
    <name evidence="1" type="ORF">LCI18_008054</name>
</gene>
<name>A0ACD3Z767_FUSSC</name>
<proteinExistence type="predicted"/>
<evidence type="ECO:0000313" key="2">
    <source>
        <dbReference type="Proteomes" id="UP000830768"/>
    </source>
</evidence>
<keyword evidence="2" id="KW-1185">Reference proteome</keyword>
<protein>
    <submittedName>
        <fullName evidence="1">Uncharacterized protein</fullName>
    </submittedName>
</protein>
<accession>A0ACD3Z767</accession>
<dbReference type="Proteomes" id="UP000830768">
    <property type="component" value="Chromosome 6"/>
</dbReference>
<organism evidence="1 2">
    <name type="scientific">Fusarium solani subsp. cucurbitae</name>
    <name type="common">Neocosmosporum cucurbitae</name>
    <dbReference type="NCBI Taxonomy" id="2747967"/>
    <lineage>
        <taxon>Eukaryota</taxon>
        <taxon>Fungi</taxon>
        <taxon>Dikarya</taxon>
        <taxon>Ascomycota</taxon>
        <taxon>Pezizomycotina</taxon>
        <taxon>Sordariomycetes</taxon>
        <taxon>Hypocreomycetidae</taxon>
        <taxon>Hypocreales</taxon>
        <taxon>Nectriaceae</taxon>
        <taxon>Fusarium</taxon>
        <taxon>Fusarium solani species complex</taxon>
    </lineage>
</organism>
<sequence length="322" mass="36064">MTKPEAAALSAILDRYHSVKAGNVFIVCDAGARTVVSALLFICYIANHANLGLKQNLVTYEIESVDPIHMREAVEGQGEYCEGICVDEAFERICRERLDRTWKALSRGGKNGVMKDIWEYSNKPRFNTGKPDKEYIVRLPKEMFSNKPKQRLDNTTKEPVIKRAFTKVFTDIVDLIDAQIDKASALKLDVTEIILTGGLGGSPYLHSHLKDIYSSKAISVLQPSGMKPRTAICQGAACKTFAEADGTGAGPEGHKPIAVTSTICRASYGVRFCDYFDEKKHLAKDKYWNEDGGMWMAANQMQWYLERVRDPMTRGFWSFADL</sequence>
<evidence type="ECO:0000313" key="1">
    <source>
        <dbReference type="EMBL" id="UPK97119.1"/>
    </source>
</evidence>
<dbReference type="EMBL" id="CP090035">
    <property type="protein sequence ID" value="UPK97119.1"/>
    <property type="molecule type" value="Genomic_DNA"/>
</dbReference>
<reference evidence="1" key="1">
    <citation type="submission" date="2021-11" db="EMBL/GenBank/DDBJ databases">
        <title>Fusarium solani-melongenae Genome sequencing and assembly.</title>
        <authorList>
            <person name="Xie S."/>
            <person name="Huang L."/>
            <person name="Zhang X."/>
        </authorList>
    </citation>
    <scope>NUCLEOTIDE SEQUENCE</scope>
    <source>
        <strain evidence="1">CRI 24-3</strain>
    </source>
</reference>